<dbReference type="Pfam" id="PF04592">
    <property type="entry name" value="SelP_N"/>
    <property type="match status" value="1"/>
</dbReference>
<keyword evidence="2" id="KW-0964">Secreted</keyword>
<keyword evidence="3" id="KW-0732">Signal</keyword>
<accession>A0A154PDX3</accession>
<keyword evidence="4" id="KW-0712">Selenocysteine</keyword>
<evidence type="ECO:0000313" key="8">
    <source>
        <dbReference type="Proteomes" id="UP000076502"/>
    </source>
</evidence>
<organism evidence="7 8">
    <name type="scientific">Dufourea novaeangliae</name>
    <name type="common">Sweat bee</name>
    <dbReference type="NCBI Taxonomy" id="178035"/>
    <lineage>
        <taxon>Eukaryota</taxon>
        <taxon>Metazoa</taxon>
        <taxon>Ecdysozoa</taxon>
        <taxon>Arthropoda</taxon>
        <taxon>Hexapoda</taxon>
        <taxon>Insecta</taxon>
        <taxon>Pterygota</taxon>
        <taxon>Neoptera</taxon>
        <taxon>Endopterygota</taxon>
        <taxon>Hymenoptera</taxon>
        <taxon>Apocrita</taxon>
        <taxon>Aculeata</taxon>
        <taxon>Apoidea</taxon>
        <taxon>Anthophila</taxon>
        <taxon>Halictidae</taxon>
        <taxon>Rophitinae</taxon>
        <taxon>Dufourea</taxon>
    </lineage>
</organism>
<dbReference type="InterPro" id="IPR037941">
    <property type="entry name" value="SeP"/>
</dbReference>
<dbReference type="Proteomes" id="UP000076502">
    <property type="component" value="Unassembled WGS sequence"/>
</dbReference>
<comment type="subcellular location">
    <subcellularLocation>
        <location evidence="1">Secreted</location>
    </subcellularLocation>
</comment>
<evidence type="ECO:0000259" key="6">
    <source>
        <dbReference type="Pfam" id="PF04592"/>
    </source>
</evidence>
<feature type="domain" description="Selenoprotein P N-terminal" evidence="6">
    <location>
        <begin position="63"/>
        <end position="147"/>
    </location>
</feature>
<evidence type="ECO:0000256" key="1">
    <source>
        <dbReference type="ARBA" id="ARBA00004613"/>
    </source>
</evidence>
<keyword evidence="8" id="KW-1185">Reference proteome</keyword>
<reference evidence="7 8" key="1">
    <citation type="submission" date="2015-07" db="EMBL/GenBank/DDBJ databases">
        <title>The genome of Dufourea novaeangliae.</title>
        <authorList>
            <person name="Pan H."/>
            <person name="Kapheim K."/>
        </authorList>
    </citation>
    <scope>NUCLEOTIDE SEQUENCE [LARGE SCALE GENOMIC DNA]</scope>
    <source>
        <strain evidence="7">0120121106</strain>
        <tissue evidence="7">Whole body</tissue>
    </source>
</reference>
<dbReference type="OrthoDB" id="6134775at2759"/>
<dbReference type="GO" id="GO:0005576">
    <property type="term" value="C:extracellular region"/>
    <property type="evidence" value="ECO:0007669"/>
    <property type="project" value="UniProtKB-SubCell"/>
</dbReference>
<evidence type="ECO:0000256" key="3">
    <source>
        <dbReference type="ARBA" id="ARBA00022729"/>
    </source>
</evidence>
<evidence type="ECO:0000256" key="2">
    <source>
        <dbReference type="ARBA" id="ARBA00022525"/>
    </source>
</evidence>
<dbReference type="PANTHER" id="PTHR10105:SF2">
    <property type="entry name" value="AGAP003297-PA"/>
    <property type="match status" value="1"/>
</dbReference>
<dbReference type="STRING" id="178035.A0A154PDX3"/>
<proteinExistence type="predicted"/>
<name>A0A154PDX3_DUFNO</name>
<keyword evidence="5" id="KW-0325">Glycoprotein</keyword>
<dbReference type="EMBL" id="KQ434886">
    <property type="protein sequence ID" value="KZC10085.1"/>
    <property type="molecule type" value="Genomic_DNA"/>
</dbReference>
<dbReference type="InterPro" id="IPR007671">
    <property type="entry name" value="Selenoprotein-P_N"/>
</dbReference>
<evidence type="ECO:0000256" key="5">
    <source>
        <dbReference type="ARBA" id="ARBA00023180"/>
    </source>
</evidence>
<gene>
    <name evidence="7" type="ORF">WN55_01068</name>
</gene>
<evidence type="ECO:0000313" key="7">
    <source>
        <dbReference type="EMBL" id="KZC10085.1"/>
    </source>
</evidence>
<protein>
    <submittedName>
        <fullName evidence="7">Selenoprotein Pb</fullName>
    </submittedName>
</protein>
<dbReference type="PANTHER" id="PTHR10105">
    <property type="entry name" value="SELENOPROTEIN P"/>
    <property type="match status" value="1"/>
</dbReference>
<dbReference type="GO" id="GO:0008430">
    <property type="term" value="F:selenium binding"/>
    <property type="evidence" value="ECO:0007669"/>
    <property type="project" value="InterPro"/>
</dbReference>
<dbReference type="GO" id="GO:0001887">
    <property type="term" value="P:selenium compound metabolic process"/>
    <property type="evidence" value="ECO:0007669"/>
    <property type="project" value="TreeGrafter"/>
</dbReference>
<dbReference type="AlphaFoldDB" id="A0A154PDX3"/>
<evidence type="ECO:0000256" key="4">
    <source>
        <dbReference type="ARBA" id="ARBA00022933"/>
    </source>
</evidence>
<sequence length="456" mass="52222">MLDLLKKRLERSGFTDIVFFIVIPSSNLPENTMENNVEIKTWKRISMNMVEPEYILGTDETQFNDLARNSKKDILCVQDTPDLGIWERFRASKDEVVVVDRCGRLTYQVIIPWSILYFPYVKAAILSTYKENPCGPCDVKKTFDSYTEGTPHNFESESVTVLSEKSKENDKYTTTVAPIDVNLSTNETTTSDVTITDTPLITADHIYDTTPVEDIRQDNNMTDNATFTDDKIETTTEISLEHGQTVTLSTISEVSYKATEEYNETQDIDPFKAQMNTRTKVTKNEKLPLRIILYAPHIHKENETLKQYTHLILQAGNPGYHDHFNYMSAVDEQKEPMISENSDPTTVGNKMSEGFISGINESPGVYGEIADYWRTEDDEFNNQNENIAYFEPDDVTIDDVESKIDNNESHTLAQSVDVNADADIKINVSSEDSDEFVQRRLIEHYRKLLSWIYYSL</sequence>